<dbReference type="EMBL" id="JAPFFF010000016">
    <property type="protein sequence ID" value="KAK8865430.1"/>
    <property type="molecule type" value="Genomic_DNA"/>
</dbReference>
<evidence type="ECO:0000313" key="2">
    <source>
        <dbReference type="EMBL" id="KAK8865430.1"/>
    </source>
</evidence>
<proteinExistence type="predicted"/>
<keyword evidence="1" id="KW-0175">Coiled coil</keyword>
<keyword evidence="3" id="KW-1185">Reference proteome</keyword>
<feature type="coiled-coil region" evidence="1">
    <location>
        <begin position="99"/>
        <end position="126"/>
    </location>
</feature>
<comment type="caution">
    <text evidence="2">The sequence shown here is derived from an EMBL/GenBank/DDBJ whole genome shotgun (WGS) entry which is preliminary data.</text>
</comment>
<name>A0ABR2INE7_9EUKA</name>
<sequence>MVRITRLMMMLAIMNPNNLLVKNLDIYSIKKPKRMSSYTRYRKFVIDPCIASVIQLIAENKKVYISKRYKLQFVSSAAAALWKQSLKTYWYDRFGALAKEAITKVKKNMKEEIDNLVTQIIELEHR</sequence>
<organism evidence="2 3">
    <name type="scientific">Tritrichomonas musculus</name>
    <dbReference type="NCBI Taxonomy" id="1915356"/>
    <lineage>
        <taxon>Eukaryota</taxon>
        <taxon>Metamonada</taxon>
        <taxon>Parabasalia</taxon>
        <taxon>Tritrichomonadida</taxon>
        <taxon>Tritrichomonadidae</taxon>
        <taxon>Tritrichomonas</taxon>
    </lineage>
</organism>
<protein>
    <submittedName>
        <fullName evidence="2">Uncharacterized protein</fullName>
    </submittedName>
</protein>
<evidence type="ECO:0000313" key="3">
    <source>
        <dbReference type="Proteomes" id="UP001470230"/>
    </source>
</evidence>
<accession>A0ABR2INE7</accession>
<gene>
    <name evidence="2" type="ORF">M9Y10_010977</name>
</gene>
<dbReference type="Proteomes" id="UP001470230">
    <property type="component" value="Unassembled WGS sequence"/>
</dbReference>
<evidence type="ECO:0000256" key="1">
    <source>
        <dbReference type="SAM" id="Coils"/>
    </source>
</evidence>
<reference evidence="2 3" key="1">
    <citation type="submission" date="2024-04" db="EMBL/GenBank/DDBJ databases">
        <title>Tritrichomonas musculus Genome.</title>
        <authorList>
            <person name="Alves-Ferreira E."/>
            <person name="Grigg M."/>
            <person name="Lorenzi H."/>
            <person name="Galac M."/>
        </authorList>
    </citation>
    <scope>NUCLEOTIDE SEQUENCE [LARGE SCALE GENOMIC DNA]</scope>
    <source>
        <strain evidence="2 3">EAF2021</strain>
    </source>
</reference>